<proteinExistence type="predicted"/>
<accession>A0AAF0Z4A3</accession>
<dbReference type="SUPFAM" id="SSF53850">
    <property type="entry name" value="Periplasmic binding protein-like II"/>
    <property type="match status" value="1"/>
</dbReference>
<dbReference type="PROSITE" id="PS51318">
    <property type="entry name" value="TAT"/>
    <property type="match status" value="1"/>
</dbReference>
<dbReference type="EMBL" id="CP138359">
    <property type="protein sequence ID" value="WPF82748.1"/>
    <property type="molecule type" value="Genomic_DNA"/>
</dbReference>
<name>A0AAF0Z4A3_9MICO</name>
<feature type="region of interest" description="Disordered" evidence="1">
    <location>
        <begin position="1"/>
        <end position="34"/>
    </location>
</feature>
<organism evidence="2 3">
    <name type="scientific">Sanguibacter biliveldensis</name>
    <dbReference type="NCBI Taxonomy" id="3030830"/>
    <lineage>
        <taxon>Bacteria</taxon>
        <taxon>Bacillati</taxon>
        <taxon>Actinomycetota</taxon>
        <taxon>Actinomycetes</taxon>
        <taxon>Micrococcales</taxon>
        <taxon>Sanguibacteraceae</taxon>
        <taxon>Sanguibacter</taxon>
    </lineage>
</organism>
<gene>
    <name evidence="2" type="ORF">SANBI_000360</name>
</gene>
<dbReference type="PANTHER" id="PTHR43649:SF12">
    <property type="entry name" value="DIACETYLCHITOBIOSE BINDING PROTEIN DASA"/>
    <property type="match status" value="1"/>
</dbReference>
<dbReference type="AlphaFoldDB" id="A0AAF0Z4A3"/>
<evidence type="ECO:0000256" key="1">
    <source>
        <dbReference type="SAM" id="MobiDB-lite"/>
    </source>
</evidence>
<dbReference type="PANTHER" id="PTHR43649">
    <property type="entry name" value="ARABINOSE-BINDING PROTEIN-RELATED"/>
    <property type="match status" value="1"/>
</dbReference>
<dbReference type="Gene3D" id="3.40.190.10">
    <property type="entry name" value="Periplasmic binding protein-like II"/>
    <property type="match status" value="2"/>
</dbReference>
<sequence length="472" mass="50546">MSLIRPATGTTGSPDPATPGSPVPGRADAASSGLTSGSLARTALSRRSFGKLLVAAAGTAALTACAPRSGTPSPDAPLRVMAINHVWSQAISAYFPEFEDMIGRRVSMQMLTADQLSNSYNVKLNASATDIDVMMVRALQEQLLFARNGWMADLTDRVEDTAFDWADFQEAPRDRSVTRGHVLSVPVVTERPALYYRKDLVEGLGGAPQTLDDLLAMSLELADRDNGQFGFVGRGQRAGAVSQWSSFLYSFGGDFTLEDGSSGIGTPEAVAAYEYYGRLLHEAGPPGATNMSLEQAMPIFAQGKAAFYVDADAIYSNFLDPSISTVQETVGFAPFPAGPAGSKPHNIPSWSIGVNAFSRMQDDAWAFVQWASSPEMVARLQAEGIPGARQSAWSDPETLASFPPELAETMRINAENGIGHDRPEVIQVGRARDIVGRPLVAGILGEDVASVAADADAEFRDFLDRDNRQQEF</sequence>
<dbReference type="RefSeq" id="WP_319158397.1">
    <property type="nucleotide sequence ID" value="NZ_CP138359.1"/>
</dbReference>
<dbReference type="Proteomes" id="UP001304340">
    <property type="component" value="Chromosome"/>
</dbReference>
<evidence type="ECO:0000313" key="3">
    <source>
        <dbReference type="Proteomes" id="UP001304340"/>
    </source>
</evidence>
<dbReference type="InterPro" id="IPR006059">
    <property type="entry name" value="SBP"/>
</dbReference>
<dbReference type="CDD" id="cd13585">
    <property type="entry name" value="PBP2_TMBP_like"/>
    <property type="match status" value="1"/>
</dbReference>
<evidence type="ECO:0000313" key="2">
    <source>
        <dbReference type="EMBL" id="WPF82748.1"/>
    </source>
</evidence>
<protein>
    <submittedName>
        <fullName evidence="2">Sugar ABC transporter substrate-binding protein</fullName>
    </submittedName>
</protein>
<reference evidence="3" key="1">
    <citation type="submission" date="2023-11" db="EMBL/GenBank/DDBJ databases">
        <authorList>
            <person name="Helweg L.P."/>
            <person name="Kiel A."/>
            <person name="Hitz F."/>
            <person name="Ruckert-Reed C."/>
            <person name="Busche T."/>
            <person name="Kaltschmidt B."/>
            <person name="Kaltschmidt C."/>
        </authorList>
    </citation>
    <scope>NUCLEOTIDE SEQUENCE [LARGE SCALE GENOMIC DNA]</scope>
    <source>
        <strain evidence="3">4.1</strain>
    </source>
</reference>
<dbReference type="KEGG" id="sbil:SANBI_000360"/>
<dbReference type="InterPro" id="IPR006311">
    <property type="entry name" value="TAT_signal"/>
</dbReference>
<dbReference type="InterPro" id="IPR050490">
    <property type="entry name" value="Bact_solute-bd_prot1"/>
</dbReference>
<keyword evidence="3" id="KW-1185">Reference proteome</keyword>
<dbReference type="Pfam" id="PF01547">
    <property type="entry name" value="SBP_bac_1"/>
    <property type="match status" value="1"/>
</dbReference>